<dbReference type="EMBL" id="AJ248283">
    <property type="protein sequence ID" value="CAB49220.1"/>
    <property type="molecule type" value="Genomic_DNA"/>
</dbReference>
<keyword evidence="10" id="KW-1185">Reference proteome</keyword>
<dbReference type="PANTHER" id="PTHR42933:SF3">
    <property type="entry name" value="TYPE I RESTRICTION ENZYME MJAVIII METHYLASE SUBUNIT"/>
    <property type="match status" value="1"/>
</dbReference>
<dbReference type="Pfam" id="PF02384">
    <property type="entry name" value="N6_Mtase"/>
    <property type="match status" value="1"/>
</dbReference>
<accession>Q9V1X8</accession>
<dbReference type="PRINTS" id="PR00507">
    <property type="entry name" value="N12N6MTFRASE"/>
</dbReference>
<dbReference type="Gene3D" id="3.40.50.150">
    <property type="entry name" value="Vaccinia Virus protein VP39"/>
    <property type="match status" value="1"/>
</dbReference>
<dbReference type="InterPro" id="IPR022749">
    <property type="entry name" value="D12N6_MeTrfase_N"/>
</dbReference>
<keyword evidence="5" id="KW-0680">Restriction system</keyword>
<dbReference type="Proteomes" id="UP000000810">
    <property type="component" value="Chromosome"/>
</dbReference>
<dbReference type="PhylomeDB" id="Q9V1X8"/>
<feature type="domain" description="N6 adenine-specific DNA methyltransferase N-terminal" evidence="8">
    <location>
        <begin position="126"/>
        <end position="248"/>
    </location>
</feature>
<evidence type="ECO:0000256" key="6">
    <source>
        <dbReference type="ARBA" id="ARBA00047942"/>
    </source>
</evidence>
<keyword evidence="3" id="KW-0808">Transferase</keyword>
<proteinExistence type="predicted"/>
<dbReference type="HOGENOM" id="CLU_013049_4_2_2"/>
<evidence type="ECO:0000313" key="10">
    <source>
        <dbReference type="Proteomes" id="UP000000810"/>
    </source>
</evidence>
<organism evidence="9 10">
    <name type="scientific">Pyrococcus abyssi (strain GE5 / Orsay)</name>
    <dbReference type="NCBI Taxonomy" id="272844"/>
    <lineage>
        <taxon>Archaea</taxon>
        <taxon>Methanobacteriati</taxon>
        <taxon>Methanobacteriota</taxon>
        <taxon>Thermococci</taxon>
        <taxon>Thermococcales</taxon>
        <taxon>Thermococcaceae</taxon>
        <taxon>Pyrococcus</taxon>
    </lineage>
</organism>
<dbReference type="eggNOG" id="arCOG02632">
    <property type="taxonomic scope" value="Archaea"/>
</dbReference>
<sequence length="623" mass="72680">MVTPMPRSKTKTKNGVKNGVDEWKILEELQPWVVKRYLLIKEAFKDKEFTQEDVEKLFEEKRKELMEKGIKEPEFTTKNVGEILSILRKAGLIIARKDVYDFRRTYYRLKFPTETKISRDRLISLLKAAADQIRGGLDYKALLVFLFYKAISDRWMKMAQDLMKEGKTKTQAYILTNKRYYNLFDEDTGKLYTWHEVVKSRETIKEMANALIKISEMNEELADLKKLVEVLGLIGFIKEDNLHKLEEIVKIFNRVDFAEFDSDILGDAYEWILSYFAPQKAKEGEVYTPREVIRLLVELLDIEDGSDILDPASGSGGMLIEAYRYVKEKLKKEGFDEEPAIMLYGQELNEVTAALSKLNLILHGIQEFKIFEGADSLVNPQWEEELKRNGIEDGKVDYVIANPPWNQDGYDETRLSDRRIKHIYKYGYTSKQSADWAWVQLMLYYARRKVGIVLDTGALFRGGAEKAIRQGIVEDDLIEAIILLPEKLFYNAAAPGIIMVLNPNKPEERKGKILFINASREFRKHPEVRKLNQLADEHIRKIVDAYREFKEIEGFSRVVTLEEIRKNDYNLNVSLYVFPEDEREQIDLAKEFKEFKEIEKRERELVEKAKAYIEGILGAMDNE</sequence>
<dbReference type="Gene3D" id="1.20.1260.30">
    <property type="match status" value="1"/>
</dbReference>
<dbReference type="GO" id="GO:0003677">
    <property type="term" value="F:DNA binding"/>
    <property type="evidence" value="ECO:0007669"/>
    <property type="project" value="InterPro"/>
</dbReference>
<evidence type="ECO:0000259" key="7">
    <source>
        <dbReference type="Pfam" id="PF02384"/>
    </source>
</evidence>
<evidence type="ECO:0000256" key="5">
    <source>
        <dbReference type="ARBA" id="ARBA00022747"/>
    </source>
</evidence>
<evidence type="ECO:0000256" key="2">
    <source>
        <dbReference type="ARBA" id="ARBA00022603"/>
    </source>
</evidence>
<dbReference type="PANTHER" id="PTHR42933">
    <property type="entry name" value="SLR6095 PROTEIN"/>
    <property type="match status" value="1"/>
</dbReference>
<evidence type="ECO:0000313" key="9">
    <source>
        <dbReference type="EMBL" id="CAB49220.1"/>
    </source>
</evidence>
<dbReference type="InterPro" id="IPR003356">
    <property type="entry name" value="DNA_methylase_A-5"/>
</dbReference>
<evidence type="ECO:0000256" key="4">
    <source>
        <dbReference type="ARBA" id="ARBA00022691"/>
    </source>
</evidence>
<dbReference type="REBASE" id="4171">
    <property type="entry name" value="M.PabORF2149P"/>
</dbReference>
<dbReference type="GO" id="GO:0009307">
    <property type="term" value="P:DNA restriction-modification system"/>
    <property type="evidence" value="ECO:0007669"/>
    <property type="project" value="UniProtKB-KW"/>
</dbReference>
<dbReference type="PROSITE" id="PS00092">
    <property type="entry name" value="N6_MTASE"/>
    <property type="match status" value="1"/>
</dbReference>
<feature type="domain" description="DNA methylase adenine-specific" evidence="7">
    <location>
        <begin position="262"/>
        <end position="584"/>
    </location>
</feature>
<dbReference type="SUPFAM" id="SSF53335">
    <property type="entry name" value="S-adenosyl-L-methionine-dependent methyltransferases"/>
    <property type="match status" value="1"/>
</dbReference>
<dbReference type="EC" id="2.1.1.72" evidence="1"/>
<evidence type="ECO:0000256" key="3">
    <source>
        <dbReference type="ARBA" id="ARBA00022679"/>
    </source>
</evidence>
<dbReference type="STRING" id="272844.PAB2149"/>
<evidence type="ECO:0000256" key="1">
    <source>
        <dbReference type="ARBA" id="ARBA00011900"/>
    </source>
</evidence>
<dbReference type="Pfam" id="PF12161">
    <property type="entry name" value="HsdM_N"/>
    <property type="match status" value="1"/>
</dbReference>
<reference evidence="9 10" key="1">
    <citation type="journal article" date="2003" name="Mol. Microbiol.">
        <title>An integrated analysis of the genome of the hyperthermophilic archaeon Pyrococcus abyssi.</title>
        <authorList>
            <person name="Cohen G."/>
            <person name="Barbe V."/>
            <person name="Flament D."/>
            <person name="Galperin M."/>
            <person name="Heilig R."/>
            <person name="Ripp R."/>
            <person name="Lecompte O."/>
            <person name="Prieur D."/>
            <person name="Poch O."/>
            <person name="Quellerou J."/>
            <person name="Thierry J.C."/>
            <person name="Van der Oost J."/>
            <person name="Weissenbach J."/>
            <person name="Zivanovic Y."/>
            <person name="Forterre P."/>
        </authorList>
    </citation>
    <scope>NUCLEOTIDE SEQUENCE [LARGE SCALE GENOMIC DNA]</scope>
    <source>
        <strain evidence="10">GE5 / Orsay</strain>
    </source>
</reference>
<dbReference type="AlphaFoldDB" id="Q9V1X8"/>
<dbReference type="InterPro" id="IPR038333">
    <property type="entry name" value="T1MK-like_N_sf"/>
</dbReference>
<comment type="catalytic activity">
    <reaction evidence="6">
        <text>a 2'-deoxyadenosine in DNA + S-adenosyl-L-methionine = an N(6)-methyl-2'-deoxyadenosine in DNA + S-adenosyl-L-homocysteine + H(+)</text>
        <dbReference type="Rhea" id="RHEA:15197"/>
        <dbReference type="Rhea" id="RHEA-COMP:12418"/>
        <dbReference type="Rhea" id="RHEA-COMP:12419"/>
        <dbReference type="ChEBI" id="CHEBI:15378"/>
        <dbReference type="ChEBI" id="CHEBI:57856"/>
        <dbReference type="ChEBI" id="CHEBI:59789"/>
        <dbReference type="ChEBI" id="CHEBI:90615"/>
        <dbReference type="ChEBI" id="CHEBI:90616"/>
        <dbReference type="EC" id="2.1.1.72"/>
    </reaction>
</comment>
<gene>
    <name evidence="9" type="ORF">PAB2149</name>
</gene>
<keyword evidence="2" id="KW-0489">Methyltransferase</keyword>
<dbReference type="PIR" id="E75221">
    <property type="entry name" value="E75221"/>
</dbReference>
<dbReference type="GO" id="GO:0009007">
    <property type="term" value="F:site-specific DNA-methyltransferase (adenine-specific) activity"/>
    <property type="evidence" value="ECO:0007669"/>
    <property type="project" value="UniProtKB-EC"/>
</dbReference>
<protein>
    <recommendedName>
        <fullName evidence="1">site-specific DNA-methyltransferase (adenine-specific)</fullName>
        <ecNumber evidence="1">2.1.1.72</ecNumber>
    </recommendedName>
</protein>
<dbReference type="InterPro" id="IPR051537">
    <property type="entry name" value="DNA_Adenine_Mtase"/>
</dbReference>
<evidence type="ECO:0000259" key="8">
    <source>
        <dbReference type="Pfam" id="PF12161"/>
    </source>
</evidence>
<name>Q9V1X8_PYRAB</name>
<keyword evidence="4" id="KW-0949">S-adenosyl-L-methionine</keyword>
<dbReference type="GO" id="GO:0008170">
    <property type="term" value="F:N-methyltransferase activity"/>
    <property type="evidence" value="ECO:0007669"/>
    <property type="project" value="InterPro"/>
</dbReference>
<dbReference type="InterPro" id="IPR029063">
    <property type="entry name" value="SAM-dependent_MTases_sf"/>
</dbReference>
<dbReference type="GO" id="GO:0032259">
    <property type="term" value="P:methylation"/>
    <property type="evidence" value="ECO:0007669"/>
    <property type="project" value="UniProtKB-KW"/>
</dbReference>
<dbReference type="PATRIC" id="fig|272844.11.peg.318"/>
<dbReference type="KEGG" id="pab:PAB2149"/>
<dbReference type="InterPro" id="IPR002052">
    <property type="entry name" value="DNA_methylase_N6_adenine_CS"/>
</dbReference>